<feature type="domain" description="Peptidase C45 hydrolase" evidence="1">
    <location>
        <begin position="119"/>
        <end position="330"/>
    </location>
</feature>
<gene>
    <name evidence="2" type="ORF">METZ01_LOCUS151054</name>
</gene>
<name>A0A382A9K9_9ZZZZ</name>
<evidence type="ECO:0000313" key="2">
    <source>
        <dbReference type="EMBL" id="SVA98200.1"/>
    </source>
</evidence>
<protein>
    <recommendedName>
        <fullName evidence="1">Peptidase C45 hydrolase domain-containing protein</fullName>
    </recommendedName>
</protein>
<dbReference type="AlphaFoldDB" id="A0A382A9K9"/>
<dbReference type="EMBL" id="UINC01024487">
    <property type="protein sequence ID" value="SVA98200.1"/>
    <property type="molecule type" value="Genomic_DNA"/>
</dbReference>
<dbReference type="InterPro" id="IPR005079">
    <property type="entry name" value="Peptidase_C45_hydrolase"/>
</dbReference>
<dbReference type="PANTHER" id="PTHR34180">
    <property type="entry name" value="PEPTIDASE C45"/>
    <property type="match status" value="1"/>
</dbReference>
<reference evidence="2" key="1">
    <citation type="submission" date="2018-05" db="EMBL/GenBank/DDBJ databases">
        <authorList>
            <person name="Lanie J.A."/>
            <person name="Ng W.-L."/>
            <person name="Kazmierczak K.M."/>
            <person name="Andrzejewski T.M."/>
            <person name="Davidsen T.M."/>
            <person name="Wayne K.J."/>
            <person name="Tettelin H."/>
            <person name="Glass J.I."/>
            <person name="Rusch D."/>
            <person name="Podicherti R."/>
            <person name="Tsui H.-C.T."/>
            <person name="Winkler M.E."/>
        </authorList>
    </citation>
    <scope>NUCLEOTIDE SEQUENCE</scope>
</reference>
<organism evidence="2">
    <name type="scientific">marine metagenome</name>
    <dbReference type="NCBI Taxonomy" id="408172"/>
    <lineage>
        <taxon>unclassified sequences</taxon>
        <taxon>metagenomes</taxon>
        <taxon>ecological metagenomes</taxon>
    </lineage>
</organism>
<dbReference type="Gene3D" id="1.10.10.2120">
    <property type="match status" value="1"/>
</dbReference>
<dbReference type="InterPro" id="IPR047794">
    <property type="entry name" value="C45_proenzyme-like"/>
</dbReference>
<evidence type="ECO:0000259" key="1">
    <source>
        <dbReference type="Pfam" id="PF03417"/>
    </source>
</evidence>
<dbReference type="InterPro" id="IPR047801">
    <property type="entry name" value="Peptidase_C45"/>
</dbReference>
<dbReference type="Pfam" id="PF03417">
    <property type="entry name" value="AAT"/>
    <property type="match status" value="1"/>
</dbReference>
<proteinExistence type="predicted"/>
<dbReference type="PANTHER" id="PTHR34180:SF1">
    <property type="entry name" value="BETA-ALANYL-DOPAMINE_CARCININE HYDROLASE"/>
    <property type="match status" value="1"/>
</dbReference>
<dbReference type="Gene3D" id="3.60.60.10">
    <property type="entry name" value="Penicillin V Acylase, Chain A"/>
    <property type="match status" value="1"/>
</dbReference>
<accession>A0A382A9K9</accession>
<sequence length="347" mass="40141">MSLVDTYKFPYIEITGDHYEMGFSHGKQISEQIREYIKWIRFKSKETIKESQKRSMSFYNLINNFSNTYINEIHGIAEGANITFEDAMLCQVRFGKLDNTNDKGCTAFSFKEKSTLNSNLYTGQNQDMDPEFLNFGFVLKLIPSIDIPQIIMFTFPGQIGYAGMNEHGISNFANALYNFQTQKGVPHYILKRKLLEQRSLETCKDILNTINVSEAANVLISDKNNIIDFEFHNKSRYEFTSHDQDSVIHTNHYLTDELIKFEDNTLIDSPIRLQRMHNLIKNIYGNINLDNIKNILADHYNFPSSICRHGANNMDTVSGYIADPSNKTLHIRKGFGCEMNWQSYSFD</sequence>
<dbReference type="NCBIfam" id="NF040521">
    <property type="entry name" value="C45_proenzyme"/>
    <property type="match status" value="1"/>
</dbReference>